<dbReference type="Pfam" id="PF13149">
    <property type="entry name" value="Mfa_like_1"/>
    <property type="match status" value="1"/>
</dbReference>
<sequence>MKLYKILFLSMMALLAACSSDEDVFSTNDDALEMKGIRVAIAGEDASITRAATVDPLKVSVGRTQFVNDDEIVFTTIKRTKSPLDAFTYSDIHYKYNGTNWERTSNGTNDPKKDPEKIYWTDGNNDHTFIAYNLPDGYHWETAANGTGSDTYAGELSYGKESVVYKSNEDIKKEDPLILYSDTTKADNGGLTTTVYFTHALSNVRVVVNIKDFAASASAVDTLVKVSHFVFHNQPCKYTWGANSKDDVTALDFNADQQSTKDITLWCPKPEGEGKAQSKTFTFYGLTTPQNAAFHEINANKQPLKFSFEVEYPDAMDPTQSVRKTYMGEFGDTVHFNSGVCTTLNITLNHQNEQMFMDVEYSDWNFVATPDLGALRKKSTFMDINSTVTIHTDANATVDDATWLYQKGGALMDIYGNNGDSRLTPYRITSASQLLSFAKEVKAGVDFKDKFIRLDADITMQSSTAKTSAEDSTATLKAVEWISIGDADHAFNGTFLGGDRYINRLNGNPLFAKLGPAALVEQLHITSIGSITGGGALVDSNEGVIGGCKVVDDVITTGGALVGTNSGIIYASYCTGEDGTTTLVGSNSGQAVGCYQSTDFTSLDESNLKKLVDKLNGDLDSLYVKQATLTQYKYIYSAGSYPTVQKQ</sequence>
<dbReference type="PROSITE" id="PS51257">
    <property type="entry name" value="PROKAR_LIPOPROTEIN"/>
    <property type="match status" value="1"/>
</dbReference>
<dbReference type="CDD" id="cd13120">
    <property type="entry name" value="BF2867_like_N"/>
    <property type="match status" value="1"/>
</dbReference>
<dbReference type="EMBL" id="FNIW01000001">
    <property type="protein sequence ID" value="SDN59550.1"/>
    <property type="molecule type" value="Genomic_DNA"/>
</dbReference>
<feature type="signal peptide" evidence="1">
    <location>
        <begin position="1"/>
        <end position="21"/>
    </location>
</feature>
<keyword evidence="1" id="KW-0732">Signal</keyword>
<dbReference type="Proteomes" id="UP000199134">
    <property type="component" value="Unassembled WGS sequence"/>
</dbReference>
<protein>
    <recommendedName>
        <fullName evidence="4">Fimbrillin-like</fullName>
    </recommendedName>
</protein>
<proteinExistence type="predicted"/>
<evidence type="ECO:0008006" key="4">
    <source>
        <dbReference type="Google" id="ProtNLM"/>
    </source>
</evidence>
<evidence type="ECO:0000313" key="3">
    <source>
        <dbReference type="Proteomes" id="UP000199134"/>
    </source>
</evidence>
<organism evidence="2 3">
    <name type="scientific">Prevotella communis</name>
    <dbReference type="NCBI Taxonomy" id="2913614"/>
    <lineage>
        <taxon>Bacteria</taxon>
        <taxon>Pseudomonadati</taxon>
        <taxon>Bacteroidota</taxon>
        <taxon>Bacteroidia</taxon>
        <taxon>Bacteroidales</taxon>
        <taxon>Prevotellaceae</taxon>
        <taxon>Prevotella</taxon>
    </lineage>
</organism>
<reference evidence="3" key="1">
    <citation type="submission" date="2016-10" db="EMBL/GenBank/DDBJ databases">
        <authorList>
            <person name="de Groot N.N."/>
        </authorList>
    </citation>
    <scope>NUCLEOTIDE SEQUENCE [LARGE SCALE GENOMIC DNA]</scope>
    <source>
        <strain evidence="3">BP1-145</strain>
    </source>
</reference>
<name>A0A1H0CNW4_9BACT</name>
<accession>A0A1H0CNW4</accession>
<feature type="chain" id="PRO_5011432994" description="Fimbrillin-like" evidence="1">
    <location>
        <begin position="22"/>
        <end position="647"/>
    </location>
</feature>
<evidence type="ECO:0000256" key="1">
    <source>
        <dbReference type="SAM" id="SignalP"/>
    </source>
</evidence>
<evidence type="ECO:0000313" key="2">
    <source>
        <dbReference type="EMBL" id="SDN59550.1"/>
    </source>
</evidence>
<dbReference type="AlphaFoldDB" id="A0A1H0CNW4"/>
<gene>
    <name evidence="2" type="ORF">SAMN04487900_10117</name>
</gene>
<comment type="caution">
    <text evidence="2">The sequence shown here is derived from an EMBL/GenBank/DDBJ whole genome shotgun (WGS) entry which is preliminary data.</text>
</comment>
<dbReference type="InterPro" id="IPR025049">
    <property type="entry name" value="Mfa-like_1"/>
</dbReference>